<name>A0ACD4CDL8_9BACI</name>
<evidence type="ECO:0000313" key="1">
    <source>
        <dbReference type="EMBL" id="UXH46770.1"/>
    </source>
</evidence>
<reference evidence="1" key="1">
    <citation type="submission" date="2022-09" db="EMBL/GenBank/DDBJ databases">
        <title>Complete genome sequence of Rossellomorea vietnamensis strain RL-WG62, a newly isolated PGPR with the potential for plant salinity stress alleviation.</title>
        <authorList>
            <person name="Ren L."/>
            <person name="Wang G."/>
            <person name="Hu H."/>
        </authorList>
    </citation>
    <scope>NUCLEOTIDE SEQUENCE</scope>
    <source>
        <strain evidence="1">RL-WG62</strain>
    </source>
</reference>
<dbReference type="EMBL" id="CP104558">
    <property type="protein sequence ID" value="UXH46770.1"/>
    <property type="molecule type" value="Genomic_DNA"/>
</dbReference>
<dbReference type="Proteomes" id="UP001064027">
    <property type="component" value="Chromosome"/>
</dbReference>
<gene>
    <name evidence="1" type="ORF">N5C46_09680</name>
</gene>
<organism evidence="1 2">
    <name type="scientific">Rossellomorea vietnamensis</name>
    <dbReference type="NCBI Taxonomy" id="218284"/>
    <lineage>
        <taxon>Bacteria</taxon>
        <taxon>Bacillati</taxon>
        <taxon>Bacillota</taxon>
        <taxon>Bacilli</taxon>
        <taxon>Bacillales</taxon>
        <taxon>Bacillaceae</taxon>
        <taxon>Rossellomorea</taxon>
    </lineage>
</organism>
<proteinExistence type="predicted"/>
<sequence>MLDVYGKKVKISFGENSTQQQLANQMGVTMQTISLIEKGSYNLPLNLFLEICYAVGKTLDEVFG</sequence>
<protein>
    <submittedName>
        <fullName evidence="1">Helix-turn-helix domain-containing protein</fullName>
    </submittedName>
</protein>
<accession>A0ACD4CDL8</accession>
<keyword evidence="2" id="KW-1185">Reference proteome</keyword>
<evidence type="ECO:0000313" key="2">
    <source>
        <dbReference type="Proteomes" id="UP001064027"/>
    </source>
</evidence>